<dbReference type="PRINTS" id="PR00922">
    <property type="entry name" value="DADACBPTASE3"/>
</dbReference>
<dbReference type="Gene3D" id="3.40.710.10">
    <property type="entry name" value="DD-peptidase/beta-lactamase superfamily"/>
    <property type="match status" value="2"/>
</dbReference>
<comment type="caution">
    <text evidence="4">The sequence shown here is derived from an EMBL/GenBank/DDBJ whole genome shotgun (WGS) entry which is preliminary data.</text>
</comment>
<proteinExistence type="inferred from homology"/>
<dbReference type="AlphaFoldDB" id="A0A1Q8X8P9"/>
<dbReference type="InterPro" id="IPR000667">
    <property type="entry name" value="Peptidase_S13"/>
</dbReference>
<name>A0A1Q8X8P9_9ACTO</name>
<dbReference type="GO" id="GO:0000270">
    <property type="term" value="P:peptidoglycan metabolic process"/>
    <property type="evidence" value="ECO:0007669"/>
    <property type="project" value="TreeGrafter"/>
</dbReference>
<dbReference type="SUPFAM" id="SSF56601">
    <property type="entry name" value="beta-lactamase/transpeptidase-like"/>
    <property type="match status" value="1"/>
</dbReference>
<feature type="compositionally biased region" description="Low complexity" evidence="3">
    <location>
        <begin position="51"/>
        <end position="60"/>
    </location>
</feature>
<dbReference type="RefSeq" id="WP_075414794.1">
    <property type="nucleotide sequence ID" value="NZ_MSKW01000014.1"/>
</dbReference>
<evidence type="ECO:0000313" key="5">
    <source>
        <dbReference type="Proteomes" id="UP000186769"/>
    </source>
</evidence>
<keyword evidence="4" id="KW-0645">Protease</keyword>
<evidence type="ECO:0000256" key="3">
    <source>
        <dbReference type="SAM" id="MobiDB-lite"/>
    </source>
</evidence>
<dbReference type="Pfam" id="PF02113">
    <property type="entry name" value="Peptidase_S13"/>
    <property type="match status" value="2"/>
</dbReference>
<gene>
    <name evidence="4" type="ORF">BKH15_07295</name>
</gene>
<evidence type="ECO:0000256" key="1">
    <source>
        <dbReference type="ARBA" id="ARBA00006096"/>
    </source>
</evidence>
<dbReference type="EMBL" id="MSKW01000014">
    <property type="protein sequence ID" value="OLO76693.1"/>
    <property type="molecule type" value="Genomic_DNA"/>
</dbReference>
<evidence type="ECO:0000256" key="2">
    <source>
        <dbReference type="ARBA" id="ARBA00022801"/>
    </source>
</evidence>
<reference evidence="4 5" key="1">
    <citation type="submission" date="2016-12" db="EMBL/GenBank/DDBJ databases">
        <title>Genomic comparison of strains in the 'Actinomyces naeslundii' group.</title>
        <authorList>
            <person name="Mughal S.R."/>
            <person name="Do T."/>
            <person name="Gilbert S.C."/>
            <person name="Witherden E.A."/>
            <person name="Didelot X."/>
            <person name="Beighton D."/>
        </authorList>
    </citation>
    <scope>NUCLEOTIDE SEQUENCE [LARGE SCALE GENOMIC DNA]</scope>
    <source>
        <strain evidence="4 5">G53E</strain>
    </source>
</reference>
<protein>
    <submittedName>
        <fullName evidence="4">D-alanyl-D-alanine carboxypeptidase/D-alanyl-D-alanine-endopeptidase</fullName>
    </submittedName>
</protein>
<feature type="region of interest" description="Disordered" evidence="3">
    <location>
        <begin position="49"/>
        <end position="69"/>
    </location>
</feature>
<accession>A0A1Q8X8P9</accession>
<dbReference type="PANTHER" id="PTHR30023:SF0">
    <property type="entry name" value="PENICILLIN-SENSITIVE CARBOXYPEPTIDASE A"/>
    <property type="match status" value="1"/>
</dbReference>
<dbReference type="InterPro" id="IPR012338">
    <property type="entry name" value="Beta-lactam/transpept-like"/>
</dbReference>
<dbReference type="Proteomes" id="UP000186769">
    <property type="component" value="Unassembled WGS sequence"/>
</dbReference>
<dbReference type="GO" id="GO:0004185">
    <property type="term" value="F:serine-type carboxypeptidase activity"/>
    <property type="evidence" value="ECO:0007669"/>
    <property type="project" value="InterPro"/>
</dbReference>
<keyword evidence="2" id="KW-0378">Hydrolase</keyword>
<sequence length="465" mass="46546">MRKVQTAALTAASLLVFSGYYSLGDALDLLPGPVTVAYADVAPRPFPTPAAPSAKTAAPSGLDQGAPTPSKNALSGYIQGVVSDAALTGGNVTASVVDIATGEELLDRSAASGVTPASTNKVLTAWAALSSMGPGHTLQTKAVLEGQTLTLVGGGDVLLAENEGDPSATAGHAGLGDLARATAEKLKSQGTTSVSLRLDDTLFTGPQWNEKWEAGNEQYVAKIQPIMVDVSATQNQGYPEDPAMEAAQAFAKHLSEAGITVDGEPTRAAASGSAREVASVSSAPLSDILAVSLKTSDNTMTEVEGRLVAAHAKETTDFAGASKAVLAQLSKDGFDTSGVTLLDSSGLAKGNKVPARLLTQIITKAAGGEGGSAGRTLIADLPVAALDGTLGKRLHDTAAAGTVRAKTGSLEQTASLAGVVTTADGRQLAFAVMTNGFPTNGGGAPAAAAAIDNHFVAPLASCGCS</sequence>
<organism evidence="4 5">
    <name type="scientific">Actinomyces oris</name>
    <dbReference type="NCBI Taxonomy" id="544580"/>
    <lineage>
        <taxon>Bacteria</taxon>
        <taxon>Bacillati</taxon>
        <taxon>Actinomycetota</taxon>
        <taxon>Actinomycetes</taxon>
        <taxon>Actinomycetales</taxon>
        <taxon>Actinomycetaceae</taxon>
        <taxon>Actinomyces</taxon>
    </lineage>
</organism>
<keyword evidence="4" id="KW-0121">Carboxypeptidase</keyword>
<evidence type="ECO:0000313" key="4">
    <source>
        <dbReference type="EMBL" id="OLO76693.1"/>
    </source>
</evidence>
<dbReference type="NCBIfam" id="TIGR00666">
    <property type="entry name" value="PBP4"/>
    <property type="match status" value="1"/>
</dbReference>
<dbReference type="GO" id="GO:0006508">
    <property type="term" value="P:proteolysis"/>
    <property type="evidence" value="ECO:0007669"/>
    <property type="project" value="InterPro"/>
</dbReference>
<dbReference type="PANTHER" id="PTHR30023">
    <property type="entry name" value="D-ALANYL-D-ALANINE CARBOXYPEPTIDASE"/>
    <property type="match status" value="1"/>
</dbReference>
<comment type="similarity">
    <text evidence="1">Belongs to the peptidase S13 family.</text>
</comment>